<dbReference type="InterPro" id="IPR036890">
    <property type="entry name" value="HATPase_C_sf"/>
</dbReference>
<dbReference type="EC" id="2.7.13.3" evidence="3"/>
<dbReference type="AlphaFoldDB" id="A0A7X5XXB8"/>
<protein>
    <recommendedName>
        <fullName evidence="3">histidine kinase</fullName>
        <ecNumber evidence="3">2.7.13.3</ecNumber>
    </recommendedName>
</protein>
<sequence>MPSDRLRWRDVHATTPFRLTLLLGSAFLAALWATLATSYVFTAHELTARSDQILFTRAKSLLASSPSTLPDRVRAEIANATPGLNYFALFGQDGEQVVGDIDLPAPPRIGAPYAVPAAAGVHGPLRVLAVRTAAGETIVMGRDISPIQDLRVRLLQILLVSGLGGTALVVAAAMLLSLGPLRRVRDLERTSRIIAAGGLHHRMPIAGRRDELDQFAATVNLMLDEVAHVVAQVKSATDAIAHDLRTPLTRVRATLHRMRQETPLPAAARSVTERAIEDLDAVVDRFAALLRIAELEASGRRAGMASIDLQTLLGEVAELYDPLAEERGVALTVDLRDLPRITADPELLFEAVGNLLDNAIKFTRSQVTLRLREREDLPVIEVIDDGPGIPAEEREAVLRRFHRASGAAGIEGTGLGLAVVSAILHLHGFTLTFEDATPGLIARIALRAYPT</sequence>
<evidence type="ECO:0000256" key="3">
    <source>
        <dbReference type="ARBA" id="ARBA00012438"/>
    </source>
</evidence>
<dbReference type="PANTHER" id="PTHR45436:SF8">
    <property type="entry name" value="HISTIDINE KINASE"/>
    <property type="match status" value="1"/>
</dbReference>
<feature type="domain" description="Histidine kinase" evidence="12">
    <location>
        <begin position="239"/>
        <end position="450"/>
    </location>
</feature>
<proteinExistence type="predicted"/>
<dbReference type="InterPro" id="IPR003660">
    <property type="entry name" value="HAMP_dom"/>
</dbReference>
<dbReference type="SUPFAM" id="SSF158472">
    <property type="entry name" value="HAMP domain-like"/>
    <property type="match status" value="1"/>
</dbReference>
<dbReference type="Pfam" id="PF00512">
    <property type="entry name" value="HisKA"/>
    <property type="match status" value="1"/>
</dbReference>
<dbReference type="Pfam" id="PF02518">
    <property type="entry name" value="HATPase_c"/>
    <property type="match status" value="1"/>
</dbReference>
<evidence type="ECO:0000256" key="5">
    <source>
        <dbReference type="ARBA" id="ARBA00022679"/>
    </source>
</evidence>
<evidence type="ECO:0000313" key="15">
    <source>
        <dbReference type="Proteomes" id="UP000531251"/>
    </source>
</evidence>
<dbReference type="CDD" id="cd00075">
    <property type="entry name" value="HATPase"/>
    <property type="match status" value="1"/>
</dbReference>
<dbReference type="Gene3D" id="1.10.287.130">
    <property type="match status" value="1"/>
</dbReference>
<dbReference type="PRINTS" id="PR00344">
    <property type="entry name" value="BCTRLSENSOR"/>
</dbReference>
<evidence type="ECO:0000256" key="8">
    <source>
        <dbReference type="ARBA" id="ARBA00022989"/>
    </source>
</evidence>
<dbReference type="PROSITE" id="PS50109">
    <property type="entry name" value="HIS_KIN"/>
    <property type="match status" value="1"/>
</dbReference>
<dbReference type="SMART" id="SM00387">
    <property type="entry name" value="HATPase_c"/>
    <property type="match status" value="1"/>
</dbReference>
<evidence type="ECO:0000256" key="2">
    <source>
        <dbReference type="ARBA" id="ARBA00004370"/>
    </source>
</evidence>
<evidence type="ECO:0000256" key="1">
    <source>
        <dbReference type="ARBA" id="ARBA00000085"/>
    </source>
</evidence>
<evidence type="ECO:0000259" key="13">
    <source>
        <dbReference type="PROSITE" id="PS50885"/>
    </source>
</evidence>
<evidence type="ECO:0000259" key="12">
    <source>
        <dbReference type="PROSITE" id="PS50109"/>
    </source>
</evidence>
<keyword evidence="9" id="KW-0902">Two-component regulatory system</keyword>
<dbReference type="GO" id="GO:0000155">
    <property type="term" value="F:phosphorelay sensor kinase activity"/>
    <property type="evidence" value="ECO:0007669"/>
    <property type="project" value="InterPro"/>
</dbReference>
<keyword evidence="15" id="KW-1185">Reference proteome</keyword>
<comment type="catalytic activity">
    <reaction evidence="1">
        <text>ATP + protein L-histidine = ADP + protein N-phospho-L-histidine.</text>
        <dbReference type="EC" id="2.7.13.3"/>
    </reaction>
</comment>
<keyword evidence="7 14" id="KW-0418">Kinase</keyword>
<dbReference type="PROSITE" id="PS50885">
    <property type="entry name" value="HAMP"/>
    <property type="match status" value="1"/>
</dbReference>
<dbReference type="InterPro" id="IPR036097">
    <property type="entry name" value="HisK_dim/P_sf"/>
</dbReference>
<reference evidence="14 15" key="1">
    <citation type="submission" date="2020-03" db="EMBL/GenBank/DDBJ databases">
        <title>Genomic Encyclopedia of Type Strains, Phase IV (KMG-IV): sequencing the most valuable type-strain genomes for metagenomic binning, comparative biology and taxonomic classification.</title>
        <authorList>
            <person name="Goeker M."/>
        </authorList>
    </citation>
    <scope>NUCLEOTIDE SEQUENCE [LARGE SCALE GENOMIC DNA]</scope>
    <source>
        <strain evidence="14 15">DSM 7225</strain>
    </source>
</reference>
<evidence type="ECO:0000256" key="7">
    <source>
        <dbReference type="ARBA" id="ARBA00022777"/>
    </source>
</evidence>
<dbReference type="RefSeq" id="WP_125972699.1">
    <property type="nucleotide sequence ID" value="NZ_BAAADY010000005.1"/>
</dbReference>
<dbReference type="GO" id="GO:0005886">
    <property type="term" value="C:plasma membrane"/>
    <property type="evidence" value="ECO:0007669"/>
    <property type="project" value="TreeGrafter"/>
</dbReference>
<dbReference type="PANTHER" id="PTHR45436">
    <property type="entry name" value="SENSOR HISTIDINE KINASE YKOH"/>
    <property type="match status" value="1"/>
</dbReference>
<dbReference type="EMBL" id="JAATJB010000002">
    <property type="protein sequence ID" value="NJB96807.1"/>
    <property type="molecule type" value="Genomic_DNA"/>
</dbReference>
<organism evidence="14 15">
    <name type="scientific">Sphingomonas trueperi</name>
    <dbReference type="NCBI Taxonomy" id="53317"/>
    <lineage>
        <taxon>Bacteria</taxon>
        <taxon>Pseudomonadati</taxon>
        <taxon>Pseudomonadota</taxon>
        <taxon>Alphaproteobacteria</taxon>
        <taxon>Sphingomonadales</taxon>
        <taxon>Sphingomonadaceae</taxon>
        <taxon>Sphingomonas</taxon>
    </lineage>
</organism>
<keyword evidence="5" id="KW-0808">Transferase</keyword>
<keyword evidence="8 11" id="KW-1133">Transmembrane helix</keyword>
<dbReference type="CDD" id="cd00082">
    <property type="entry name" value="HisKA"/>
    <property type="match status" value="1"/>
</dbReference>
<gene>
    <name evidence="14" type="ORF">GGR89_001107</name>
</gene>
<evidence type="ECO:0000313" key="14">
    <source>
        <dbReference type="EMBL" id="NJB96807.1"/>
    </source>
</evidence>
<dbReference type="InterPro" id="IPR004358">
    <property type="entry name" value="Sig_transdc_His_kin-like_C"/>
</dbReference>
<evidence type="ECO:0000256" key="4">
    <source>
        <dbReference type="ARBA" id="ARBA00022553"/>
    </source>
</evidence>
<dbReference type="SMART" id="SM00388">
    <property type="entry name" value="HisKA"/>
    <property type="match status" value="1"/>
</dbReference>
<dbReference type="CDD" id="cd06225">
    <property type="entry name" value="HAMP"/>
    <property type="match status" value="1"/>
</dbReference>
<evidence type="ECO:0000256" key="6">
    <source>
        <dbReference type="ARBA" id="ARBA00022692"/>
    </source>
</evidence>
<dbReference type="Gene3D" id="3.30.565.10">
    <property type="entry name" value="Histidine kinase-like ATPase, C-terminal domain"/>
    <property type="match status" value="1"/>
</dbReference>
<comment type="subcellular location">
    <subcellularLocation>
        <location evidence="2">Membrane</location>
    </subcellularLocation>
</comment>
<feature type="transmembrane region" description="Helical" evidence="11">
    <location>
        <begin position="154"/>
        <end position="179"/>
    </location>
</feature>
<dbReference type="SUPFAM" id="SSF55874">
    <property type="entry name" value="ATPase domain of HSP90 chaperone/DNA topoisomerase II/histidine kinase"/>
    <property type="match status" value="1"/>
</dbReference>
<dbReference type="Proteomes" id="UP000531251">
    <property type="component" value="Unassembled WGS sequence"/>
</dbReference>
<dbReference type="InterPro" id="IPR003661">
    <property type="entry name" value="HisK_dim/P_dom"/>
</dbReference>
<name>A0A7X5XXB8_9SPHN</name>
<dbReference type="InterPro" id="IPR050428">
    <property type="entry name" value="TCS_sensor_his_kinase"/>
</dbReference>
<evidence type="ECO:0000256" key="11">
    <source>
        <dbReference type="SAM" id="Phobius"/>
    </source>
</evidence>
<keyword evidence="10 11" id="KW-0472">Membrane</keyword>
<feature type="domain" description="HAMP" evidence="13">
    <location>
        <begin position="181"/>
        <end position="231"/>
    </location>
</feature>
<keyword evidence="6 11" id="KW-0812">Transmembrane</keyword>
<evidence type="ECO:0000256" key="9">
    <source>
        <dbReference type="ARBA" id="ARBA00023012"/>
    </source>
</evidence>
<dbReference type="SUPFAM" id="SSF47384">
    <property type="entry name" value="Homodimeric domain of signal transducing histidine kinase"/>
    <property type="match status" value="1"/>
</dbReference>
<comment type="caution">
    <text evidence="14">The sequence shown here is derived from an EMBL/GenBank/DDBJ whole genome shotgun (WGS) entry which is preliminary data.</text>
</comment>
<keyword evidence="4" id="KW-0597">Phosphoprotein</keyword>
<dbReference type="Pfam" id="PF00672">
    <property type="entry name" value="HAMP"/>
    <property type="match status" value="1"/>
</dbReference>
<evidence type="ECO:0000256" key="10">
    <source>
        <dbReference type="ARBA" id="ARBA00023136"/>
    </source>
</evidence>
<dbReference type="InterPro" id="IPR005467">
    <property type="entry name" value="His_kinase_dom"/>
</dbReference>
<accession>A0A7X5XXB8</accession>
<dbReference type="InterPro" id="IPR003594">
    <property type="entry name" value="HATPase_dom"/>
</dbReference>